<evidence type="ECO:0000256" key="5">
    <source>
        <dbReference type="ARBA" id="ARBA00023163"/>
    </source>
</evidence>
<name>A0A8C2X4V5_CYCLU</name>
<dbReference type="GeneTree" id="ENSGT00390000017724"/>
<organism evidence="9 10">
    <name type="scientific">Cyclopterus lumpus</name>
    <name type="common">Lumpsucker</name>
    <dbReference type="NCBI Taxonomy" id="8103"/>
    <lineage>
        <taxon>Eukaryota</taxon>
        <taxon>Metazoa</taxon>
        <taxon>Chordata</taxon>
        <taxon>Craniata</taxon>
        <taxon>Vertebrata</taxon>
        <taxon>Euteleostomi</taxon>
        <taxon>Actinopterygii</taxon>
        <taxon>Neopterygii</taxon>
        <taxon>Teleostei</taxon>
        <taxon>Neoteleostei</taxon>
        <taxon>Acanthomorphata</taxon>
        <taxon>Eupercaria</taxon>
        <taxon>Perciformes</taxon>
        <taxon>Cottioidei</taxon>
        <taxon>Cottales</taxon>
        <taxon>Cyclopteridae</taxon>
        <taxon>Cyclopterus</taxon>
    </lineage>
</organism>
<dbReference type="AlphaFoldDB" id="A0A8C2X4V5"/>
<dbReference type="Ensembl" id="ENSCLMT00005014412.1">
    <property type="protein sequence ID" value="ENSCLMP00005013480.1"/>
    <property type="gene ID" value="ENSCLMG00005007155.1"/>
</dbReference>
<keyword evidence="4" id="KW-0010">Activator</keyword>
<evidence type="ECO:0000259" key="8">
    <source>
        <dbReference type="Pfam" id="PF09816"/>
    </source>
</evidence>
<accession>A0A8C2X4V5</accession>
<dbReference type="GO" id="GO:0003682">
    <property type="term" value="F:chromatin binding"/>
    <property type="evidence" value="ECO:0007669"/>
    <property type="project" value="Ensembl"/>
</dbReference>
<dbReference type="GO" id="GO:0000122">
    <property type="term" value="P:negative regulation of transcription by RNA polymerase II"/>
    <property type="evidence" value="ECO:0007669"/>
    <property type="project" value="Ensembl"/>
</dbReference>
<dbReference type="GO" id="GO:0031016">
    <property type="term" value="P:pancreas development"/>
    <property type="evidence" value="ECO:0007669"/>
    <property type="project" value="Ensembl"/>
</dbReference>
<dbReference type="GO" id="GO:0007501">
    <property type="term" value="P:mesodermal cell fate specification"/>
    <property type="evidence" value="ECO:0007669"/>
    <property type="project" value="Ensembl"/>
</dbReference>
<dbReference type="GO" id="GO:0060216">
    <property type="term" value="P:definitive hemopoiesis"/>
    <property type="evidence" value="ECO:0007669"/>
    <property type="project" value="Ensembl"/>
</dbReference>
<keyword evidence="3" id="KW-0805">Transcription regulation</keyword>
<evidence type="ECO:0000256" key="4">
    <source>
        <dbReference type="ARBA" id="ARBA00023159"/>
    </source>
</evidence>
<evidence type="ECO:0000256" key="6">
    <source>
        <dbReference type="ARBA" id="ARBA00023242"/>
    </source>
</evidence>
<dbReference type="GO" id="GO:0008013">
    <property type="term" value="F:beta-catenin binding"/>
    <property type="evidence" value="ECO:0007669"/>
    <property type="project" value="Ensembl"/>
</dbReference>
<dbReference type="GO" id="GO:0014812">
    <property type="term" value="P:muscle cell migration"/>
    <property type="evidence" value="ECO:0007669"/>
    <property type="project" value="Ensembl"/>
</dbReference>
<keyword evidence="6" id="KW-0539">Nucleus</keyword>
<comment type="subcellular location">
    <subcellularLocation>
        <location evidence="1">Nucleus</location>
    </subcellularLocation>
</comment>
<reference evidence="9" key="1">
    <citation type="submission" date="2025-08" db="UniProtKB">
        <authorList>
            <consortium name="Ensembl"/>
        </authorList>
    </citation>
    <scope>IDENTIFICATION</scope>
</reference>
<dbReference type="GO" id="GO:0007507">
    <property type="term" value="P:heart development"/>
    <property type="evidence" value="ECO:0007669"/>
    <property type="project" value="Ensembl"/>
</dbReference>
<dbReference type="GO" id="GO:0060215">
    <property type="term" value="P:primitive hemopoiesis"/>
    <property type="evidence" value="ECO:0007669"/>
    <property type="project" value="Ensembl"/>
</dbReference>
<sequence>MNGSTNPLLDKEEHVLKLGESFEKRPKSSFHTIRYDFKPASIDTSCEGELQVGKGEEVTITLPHIPVGLSLSLSLSLVLLFLYFLPLFTLRPSHRLSTGGAV</sequence>
<comment type="similarity">
    <text evidence="2">Belongs to the EAF family.</text>
</comment>
<reference evidence="9" key="2">
    <citation type="submission" date="2025-09" db="UniProtKB">
        <authorList>
            <consortium name="Ensembl"/>
        </authorList>
    </citation>
    <scope>IDENTIFICATION</scope>
</reference>
<keyword evidence="7" id="KW-1133">Transmembrane helix</keyword>
<dbReference type="GO" id="GO:0006368">
    <property type="term" value="P:transcription elongation by RNA polymerase II"/>
    <property type="evidence" value="ECO:0007669"/>
    <property type="project" value="InterPro"/>
</dbReference>
<proteinExistence type="inferred from homology"/>
<keyword evidence="5" id="KW-0804">Transcription</keyword>
<evidence type="ECO:0000256" key="3">
    <source>
        <dbReference type="ARBA" id="ARBA00023015"/>
    </source>
</evidence>
<feature type="domain" description="Transcription elongation factor Eaf N-terminal" evidence="8">
    <location>
        <begin position="15"/>
        <end position="64"/>
    </location>
</feature>
<dbReference type="Proteomes" id="UP000694565">
    <property type="component" value="Unplaced"/>
</dbReference>
<dbReference type="GO" id="GO:0042074">
    <property type="term" value="P:cell migration involved in gastrulation"/>
    <property type="evidence" value="ECO:0007669"/>
    <property type="project" value="Ensembl"/>
</dbReference>
<dbReference type="GO" id="GO:0007179">
    <property type="term" value="P:transforming growth factor beta receptor signaling pathway"/>
    <property type="evidence" value="ECO:0007669"/>
    <property type="project" value="Ensembl"/>
</dbReference>
<dbReference type="PANTHER" id="PTHR15970:SF8">
    <property type="entry name" value="ELL-ASSOCIATED FACTOR 1"/>
    <property type="match status" value="1"/>
</dbReference>
<keyword evidence="7" id="KW-0472">Membrane</keyword>
<dbReference type="GO" id="GO:0070016">
    <property type="term" value="F:armadillo repeat domain binding"/>
    <property type="evidence" value="ECO:0007669"/>
    <property type="project" value="Ensembl"/>
</dbReference>
<feature type="transmembrane region" description="Helical" evidence="7">
    <location>
        <begin position="65"/>
        <end position="85"/>
    </location>
</feature>
<dbReference type="Pfam" id="PF09816">
    <property type="entry name" value="EAF"/>
    <property type="match status" value="1"/>
</dbReference>
<evidence type="ECO:0000313" key="10">
    <source>
        <dbReference type="Proteomes" id="UP000694565"/>
    </source>
</evidence>
<evidence type="ECO:0000313" key="9">
    <source>
        <dbReference type="Ensembl" id="ENSCLMP00005013480.1"/>
    </source>
</evidence>
<dbReference type="GO" id="GO:0060029">
    <property type="term" value="P:convergent extension involved in organogenesis"/>
    <property type="evidence" value="ECO:0007669"/>
    <property type="project" value="Ensembl"/>
</dbReference>
<dbReference type="GO" id="GO:0003714">
    <property type="term" value="F:transcription corepressor activity"/>
    <property type="evidence" value="ECO:0007669"/>
    <property type="project" value="Ensembl"/>
</dbReference>
<keyword evidence="10" id="KW-1185">Reference proteome</keyword>
<dbReference type="GO" id="GO:0060028">
    <property type="term" value="P:convergent extension involved in axis elongation"/>
    <property type="evidence" value="ECO:0007669"/>
    <property type="project" value="Ensembl"/>
</dbReference>
<dbReference type="GO" id="GO:0030111">
    <property type="term" value="P:regulation of Wnt signaling pathway"/>
    <property type="evidence" value="ECO:0007669"/>
    <property type="project" value="Ensembl"/>
</dbReference>
<evidence type="ECO:0000256" key="2">
    <source>
        <dbReference type="ARBA" id="ARBA00007798"/>
    </source>
</evidence>
<dbReference type="InterPro" id="IPR019194">
    <property type="entry name" value="Tscrpt_elong_fac_Eaf_N"/>
</dbReference>
<dbReference type="PANTHER" id="PTHR15970">
    <property type="entry name" value="ELL-ASSOCIATED FACTOR EAF"/>
    <property type="match status" value="1"/>
</dbReference>
<dbReference type="GO" id="GO:0003711">
    <property type="term" value="F:transcription elongation factor activity"/>
    <property type="evidence" value="ECO:0007669"/>
    <property type="project" value="TreeGrafter"/>
</dbReference>
<evidence type="ECO:0000256" key="7">
    <source>
        <dbReference type="SAM" id="Phobius"/>
    </source>
</evidence>
<dbReference type="InterPro" id="IPR027093">
    <property type="entry name" value="EAF_fam"/>
</dbReference>
<dbReference type="GO" id="GO:0001714">
    <property type="term" value="P:endodermal cell fate specification"/>
    <property type="evidence" value="ECO:0007669"/>
    <property type="project" value="Ensembl"/>
</dbReference>
<evidence type="ECO:0000256" key="1">
    <source>
        <dbReference type="ARBA" id="ARBA00004123"/>
    </source>
</evidence>
<keyword evidence="7" id="KW-0812">Transmembrane</keyword>
<dbReference type="GO" id="GO:0032783">
    <property type="term" value="C:super elongation complex"/>
    <property type="evidence" value="ECO:0007669"/>
    <property type="project" value="InterPro"/>
</dbReference>
<protein>
    <submittedName>
        <fullName evidence="9">ELL associated factor 1</fullName>
    </submittedName>
</protein>